<dbReference type="Proteomes" id="UP000198804">
    <property type="component" value="Unassembled WGS sequence"/>
</dbReference>
<keyword evidence="2" id="KW-1185">Reference proteome</keyword>
<dbReference type="STRING" id="414703.SAMN04488125_12224"/>
<accession>A0A1I4JY77</accession>
<dbReference type="EMBL" id="FOSV01000022">
    <property type="protein sequence ID" value="SFL71538.1"/>
    <property type="molecule type" value="Genomic_DNA"/>
</dbReference>
<protein>
    <recommendedName>
        <fullName evidence="3">Transposase</fullName>
    </recommendedName>
</protein>
<sequence length="43" mass="5059">MSKSLMRRYEGKTLRFGFAFACPDPDARRRITFYLMELALDLA</sequence>
<proteinExistence type="predicted"/>
<reference evidence="2" key="1">
    <citation type="submission" date="2016-10" db="EMBL/GenBank/DDBJ databases">
        <authorList>
            <person name="Varghese N."/>
            <person name="Submissions S."/>
        </authorList>
    </citation>
    <scope>NUCLEOTIDE SEQUENCE [LARGE SCALE GENOMIC DNA]</scope>
    <source>
        <strain evidence="2">CGMCC 1.6474</strain>
    </source>
</reference>
<evidence type="ECO:0008006" key="3">
    <source>
        <dbReference type="Google" id="ProtNLM"/>
    </source>
</evidence>
<evidence type="ECO:0000313" key="1">
    <source>
        <dbReference type="EMBL" id="SFL71538.1"/>
    </source>
</evidence>
<evidence type="ECO:0000313" key="2">
    <source>
        <dbReference type="Proteomes" id="UP000198804"/>
    </source>
</evidence>
<name>A0A1I4JY77_9HYPH</name>
<gene>
    <name evidence="1" type="ORF">SAMN04488125_12224</name>
</gene>
<organism evidence="1 2">
    <name type="scientific">Methylorubrum salsuginis</name>
    <dbReference type="NCBI Taxonomy" id="414703"/>
    <lineage>
        <taxon>Bacteria</taxon>
        <taxon>Pseudomonadati</taxon>
        <taxon>Pseudomonadota</taxon>
        <taxon>Alphaproteobacteria</taxon>
        <taxon>Hyphomicrobiales</taxon>
        <taxon>Methylobacteriaceae</taxon>
        <taxon>Methylorubrum</taxon>
    </lineage>
</organism>
<dbReference type="AlphaFoldDB" id="A0A1I4JY77"/>